<evidence type="ECO:0000256" key="1">
    <source>
        <dbReference type="SAM" id="MobiDB-lite"/>
    </source>
</evidence>
<feature type="compositionally biased region" description="Polar residues" evidence="1">
    <location>
        <begin position="270"/>
        <end position="294"/>
    </location>
</feature>
<dbReference type="RefSeq" id="WP_211463324.1">
    <property type="nucleotide sequence ID" value="NZ_JAGSXH010000001.1"/>
</dbReference>
<protein>
    <submittedName>
        <fullName evidence="2">Uncharacterized protein</fullName>
    </submittedName>
</protein>
<accession>A0A8J7WKS5</accession>
<evidence type="ECO:0000313" key="2">
    <source>
        <dbReference type="EMBL" id="MBS2961547.1"/>
    </source>
</evidence>
<comment type="caution">
    <text evidence="2">The sequence shown here is derived from an EMBL/GenBank/DDBJ whole genome shotgun (WGS) entry which is preliminary data.</text>
</comment>
<organism evidence="2 3">
    <name type="scientific">Actinocrinis puniceicyclus</name>
    <dbReference type="NCBI Taxonomy" id="977794"/>
    <lineage>
        <taxon>Bacteria</taxon>
        <taxon>Bacillati</taxon>
        <taxon>Actinomycetota</taxon>
        <taxon>Actinomycetes</taxon>
        <taxon>Catenulisporales</taxon>
        <taxon>Actinospicaceae</taxon>
        <taxon>Actinocrinis</taxon>
    </lineage>
</organism>
<keyword evidence="3" id="KW-1185">Reference proteome</keyword>
<reference evidence="2" key="1">
    <citation type="submission" date="2021-04" db="EMBL/GenBank/DDBJ databases">
        <title>Genome based classification of Actinospica acidithermotolerans sp. nov., an actinobacterium isolated from an Indonesian hot spring.</title>
        <authorList>
            <person name="Kusuma A.B."/>
            <person name="Putra K.E."/>
            <person name="Nafisah S."/>
            <person name="Loh J."/>
            <person name="Nouioui I."/>
            <person name="Goodfellow M."/>
        </authorList>
    </citation>
    <scope>NUCLEOTIDE SEQUENCE</scope>
    <source>
        <strain evidence="2">DSM 45618</strain>
    </source>
</reference>
<feature type="compositionally biased region" description="Low complexity" evidence="1">
    <location>
        <begin position="259"/>
        <end position="269"/>
    </location>
</feature>
<gene>
    <name evidence="2" type="ORF">KGA66_00715</name>
</gene>
<sequence>MADLVIDYQLLHDAAGQLDSLKTQIDDINNADTIDGYVPIANNGQVDTGDLGPGNLPTSLWNFYSNWQSPLSNATKQVQQLAATFRGVAQTFFDADASQVAAVNSGLAQSAVRNYPSEYAAYQKQLAEWEKLPDPNHVQYYDENGNLVTTSVPRPTAPTNPGTTYGGSAGVTTNVTTSGTDGSGNPLVTSETSTYTVDGMTYTETTTFGPDKGDVNGHPTQDSTQTIHHQDGSTDVITTTNNLDGSSHSTDVNTASGQTTTTTTDTTVTNHPDGSSTTVSTTDNADGSTTTLTIETDKYGKATTTTTNTPAPPDPSTYDYYPTY</sequence>
<dbReference type="EMBL" id="JAGSXH010000001">
    <property type="protein sequence ID" value="MBS2961547.1"/>
    <property type="molecule type" value="Genomic_DNA"/>
</dbReference>
<feature type="compositionally biased region" description="Polar residues" evidence="1">
    <location>
        <begin position="154"/>
        <end position="163"/>
    </location>
</feature>
<feature type="region of interest" description="Disordered" evidence="1">
    <location>
        <begin position="207"/>
        <end position="324"/>
    </location>
</feature>
<feature type="compositionally biased region" description="Polar residues" evidence="1">
    <location>
        <begin position="218"/>
        <end position="258"/>
    </location>
</feature>
<feature type="compositionally biased region" description="Polar residues" evidence="1">
    <location>
        <begin position="170"/>
        <end position="180"/>
    </location>
</feature>
<name>A0A8J7WKS5_9ACTN</name>
<proteinExistence type="predicted"/>
<feature type="region of interest" description="Disordered" evidence="1">
    <location>
        <begin position="154"/>
        <end position="188"/>
    </location>
</feature>
<evidence type="ECO:0000313" key="3">
    <source>
        <dbReference type="Proteomes" id="UP000677913"/>
    </source>
</evidence>
<dbReference type="AlphaFoldDB" id="A0A8J7WKS5"/>
<dbReference type="Proteomes" id="UP000677913">
    <property type="component" value="Unassembled WGS sequence"/>
</dbReference>